<keyword evidence="3" id="KW-1185">Reference proteome</keyword>
<dbReference type="Proteomes" id="UP000799438">
    <property type="component" value="Unassembled WGS sequence"/>
</dbReference>
<evidence type="ECO:0000313" key="2">
    <source>
        <dbReference type="EMBL" id="KAF2145893.1"/>
    </source>
</evidence>
<organism evidence="2 3">
    <name type="scientific">Aplosporella prunicola CBS 121167</name>
    <dbReference type="NCBI Taxonomy" id="1176127"/>
    <lineage>
        <taxon>Eukaryota</taxon>
        <taxon>Fungi</taxon>
        <taxon>Dikarya</taxon>
        <taxon>Ascomycota</taxon>
        <taxon>Pezizomycotina</taxon>
        <taxon>Dothideomycetes</taxon>
        <taxon>Dothideomycetes incertae sedis</taxon>
        <taxon>Botryosphaeriales</taxon>
        <taxon>Aplosporellaceae</taxon>
        <taxon>Aplosporella</taxon>
    </lineage>
</organism>
<dbReference type="EMBL" id="ML995476">
    <property type="protein sequence ID" value="KAF2145893.1"/>
    <property type="molecule type" value="Genomic_DNA"/>
</dbReference>
<feature type="region of interest" description="Disordered" evidence="1">
    <location>
        <begin position="98"/>
        <end position="129"/>
    </location>
</feature>
<name>A0A6A6BR24_9PEZI</name>
<dbReference type="RefSeq" id="XP_033401605.1">
    <property type="nucleotide sequence ID" value="XM_033534922.1"/>
</dbReference>
<proteinExistence type="predicted"/>
<accession>A0A6A6BR24</accession>
<dbReference type="AlphaFoldDB" id="A0A6A6BR24"/>
<evidence type="ECO:0000313" key="3">
    <source>
        <dbReference type="Proteomes" id="UP000799438"/>
    </source>
</evidence>
<protein>
    <submittedName>
        <fullName evidence="2">Uncharacterized protein</fullName>
    </submittedName>
</protein>
<sequence length="129" mass="14020">MMDEHCIPMRRDGRVVCLFCAWFPVFSRIRFGLLCWVLMRCALVCLLPSSSSSSLLPAAACTIDLSSFWSVFSGFGRSPPLLLLQQQQFNLGALRTGSADRGSWWASSSSSSSSASQSFRSAEAASHGS</sequence>
<reference evidence="2" key="1">
    <citation type="journal article" date="2020" name="Stud. Mycol.">
        <title>101 Dothideomycetes genomes: a test case for predicting lifestyles and emergence of pathogens.</title>
        <authorList>
            <person name="Haridas S."/>
            <person name="Albert R."/>
            <person name="Binder M."/>
            <person name="Bloem J."/>
            <person name="Labutti K."/>
            <person name="Salamov A."/>
            <person name="Andreopoulos B."/>
            <person name="Baker S."/>
            <person name="Barry K."/>
            <person name="Bills G."/>
            <person name="Bluhm B."/>
            <person name="Cannon C."/>
            <person name="Castanera R."/>
            <person name="Culley D."/>
            <person name="Daum C."/>
            <person name="Ezra D."/>
            <person name="Gonzalez J."/>
            <person name="Henrissat B."/>
            <person name="Kuo A."/>
            <person name="Liang C."/>
            <person name="Lipzen A."/>
            <person name="Lutzoni F."/>
            <person name="Magnuson J."/>
            <person name="Mondo S."/>
            <person name="Nolan M."/>
            <person name="Ohm R."/>
            <person name="Pangilinan J."/>
            <person name="Park H.-J."/>
            <person name="Ramirez L."/>
            <person name="Alfaro M."/>
            <person name="Sun H."/>
            <person name="Tritt A."/>
            <person name="Yoshinaga Y."/>
            <person name="Zwiers L.-H."/>
            <person name="Turgeon B."/>
            <person name="Goodwin S."/>
            <person name="Spatafora J."/>
            <person name="Crous P."/>
            <person name="Grigoriev I."/>
        </authorList>
    </citation>
    <scope>NUCLEOTIDE SEQUENCE</scope>
    <source>
        <strain evidence="2">CBS 121167</strain>
    </source>
</reference>
<dbReference type="GeneID" id="54292413"/>
<evidence type="ECO:0000256" key="1">
    <source>
        <dbReference type="SAM" id="MobiDB-lite"/>
    </source>
</evidence>
<feature type="compositionally biased region" description="Low complexity" evidence="1">
    <location>
        <begin position="99"/>
        <end position="129"/>
    </location>
</feature>
<gene>
    <name evidence="2" type="ORF">K452DRAFT_102784</name>
</gene>